<dbReference type="InterPro" id="IPR006578">
    <property type="entry name" value="MADF-dom"/>
</dbReference>
<dbReference type="SMART" id="SM00595">
    <property type="entry name" value="MADF"/>
    <property type="match status" value="1"/>
</dbReference>
<keyword evidence="5" id="KW-1185">Reference proteome</keyword>
<sequence length="379" mass="43327">SLSVVVMASTHTYQQFWGEFIDMYRSFPSLWNVGSNEYNNRKLKRDNYDMLIGKIKEIDPEADRQTVTKKINSLRCNYRRELRKMISTGFYIPSLWYFDKLTFLYDQENGGIEKGLGGIVRHKDNGQKGNGNFTLEGMSSNSEAWKWTSMNQQGLANGDFMAKVGETHDTHDVGSLWSPQIEDVAKYTKKIKTEFIKSEVFECDADSKFYESENIHFGAESRDHGAGSTDYGSGSRDYCAEIRDYGAENRDFGAESRDLGAESRDYGDENRHFGAESRDLGTERDTGAELRDGTESRDYGAERKEYGAESSMGKKVDIMEQKAEITEQKAEIMGQKAEIMEQRVEIVEQKSEIMEKKAEIINQKVEILNQKVEILNQDL</sequence>
<dbReference type="PANTHER" id="PTHR21505:SF8">
    <property type="entry name" value="DPT-YFP REPRESSOR BY OVEREXPRESSION, ISOFORM D-RELATED"/>
    <property type="match status" value="1"/>
</dbReference>
<accession>A0AAV2SBV9</accession>
<evidence type="ECO:0000256" key="2">
    <source>
        <dbReference type="SAM" id="MobiDB-lite"/>
    </source>
</evidence>
<name>A0AAV2SBV9_MEGNR</name>
<proteinExistence type="predicted"/>
<dbReference type="PANTHER" id="PTHR21505">
    <property type="entry name" value="MADF DOMAIN-CONTAINING PROTEIN-RELATED"/>
    <property type="match status" value="1"/>
</dbReference>
<feature type="non-terminal residue" evidence="4">
    <location>
        <position position="1"/>
    </location>
</feature>
<evidence type="ECO:0000313" key="5">
    <source>
        <dbReference type="Proteomes" id="UP001497623"/>
    </source>
</evidence>
<evidence type="ECO:0000256" key="1">
    <source>
        <dbReference type="SAM" id="Coils"/>
    </source>
</evidence>
<protein>
    <recommendedName>
        <fullName evidence="3">MADF domain-containing protein</fullName>
    </recommendedName>
</protein>
<reference evidence="4 5" key="1">
    <citation type="submission" date="2024-05" db="EMBL/GenBank/DDBJ databases">
        <authorList>
            <person name="Wallberg A."/>
        </authorList>
    </citation>
    <scope>NUCLEOTIDE SEQUENCE [LARGE SCALE GENOMIC DNA]</scope>
</reference>
<gene>
    <name evidence="4" type="ORF">MNOR_LOCUS34808</name>
</gene>
<feature type="domain" description="MADF" evidence="3">
    <location>
        <begin position="19"/>
        <end position="109"/>
    </location>
</feature>
<organism evidence="4 5">
    <name type="scientific">Meganyctiphanes norvegica</name>
    <name type="common">Northern krill</name>
    <name type="synonym">Thysanopoda norvegica</name>
    <dbReference type="NCBI Taxonomy" id="48144"/>
    <lineage>
        <taxon>Eukaryota</taxon>
        <taxon>Metazoa</taxon>
        <taxon>Ecdysozoa</taxon>
        <taxon>Arthropoda</taxon>
        <taxon>Crustacea</taxon>
        <taxon>Multicrustacea</taxon>
        <taxon>Malacostraca</taxon>
        <taxon>Eumalacostraca</taxon>
        <taxon>Eucarida</taxon>
        <taxon>Euphausiacea</taxon>
        <taxon>Euphausiidae</taxon>
        <taxon>Meganyctiphanes</taxon>
    </lineage>
</organism>
<dbReference type="Proteomes" id="UP001497623">
    <property type="component" value="Unassembled WGS sequence"/>
</dbReference>
<feature type="coiled-coil region" evidence="1">
    <location>
        <begin position="318"/>
        <end position="378"/>
    </location>
</feature>
<comment type="caution">
    <text evidence="4">The sequence shown here is derived from an EMBL/GenBank/DDBJ whole genome shotgun (WGS) entry which is preliminary data.</text>
</comment>
<evidence type="ECO:0000313" key="4">
    <source>
        <dbReference type="EMBL" id="CAL4176571.1"/>
    </source>
</evidence>
<dbReference type="EMBL" id="CAXKWB010055096">
    <property type="protein sequence ID" value="CAL4176571.1"/>
    <property type="molecule type" value="Genomic_DNA"/>
</dbReference>
<dbReference type="Pfam" id="PF10545">
    <property type="entry name" value="MADF_DNA_bdg"/>
    <property type="match status" value="1"/>
</dbReference>
<dbReference type="PROSITE" id="PS51029">
    <property type="entry name" value="MADF"/>
    <property type="match status" value="1"/>
</dbReference>
<keyword evidence="1" id="KW-0175">Coiled coil</keyword>
<dbReference type="AlphaFoldDB" id="A0AAV2SBV9"/>
<feature type="region of interest" description="Disordered" evidence="2">
    <location>
        <begin position="253"/>
        <end position="299"/>
    </location>
</feature>
<evidence type="ECO:0000259" key="3">
    <source>
        <dbReference type="PROSITE" id="PS51029"/>
    </source>
</evidence>